<organism evidence="8 9">
    <name type="scientific">Abrus precatorius</name>
    <name type="common">Indian licorice</name>
    <name type="synonym">Glycine abrus</name>
    <dbReference type="NCBI Taxonomy" id="3816"/>
    <lineage>
        <taxon>Eukaryota</taxon>
        <taxon>Viridiplantae</taxon>
        <taxon>Streptophyta</taxon>
        <taxon>Embryophyta</taxon>
        <taxon>Tracheophyta</taxon>
        <taxon>Spermatophyta</taxon>
        <taxon>Magnoliopsida</taxon>
        <taxon>eudicotyledons</taxon>
        <taxon>Gunneridae</taxon>
        <taxon>Pentapetalae</taxon>
        <taxon>rosids</taxon>
        <taxon>fabids</taxon>
        <taxon>Fabales</taxon>
        <taxon>Fabaceae</taxon>
        <taxon>Papilionoideae</taxon>
        <taxon>50 kb inversion clade</taxon>
        <taxon>NPAAA clade</taxon>
        <taxon>indigoferoid/millettioid clade</taxon>
        <taxon>Abreae</taxon>
        <taxon>Abrus</taxon>
    </lineage>
</organism>
<evidence type="ECO:0000256" key="4">
    <source>
        <dbReference type="ARBA" id="ARBA00022801"/>
    </source>
</evidence>
<dbReference type="InterPro" id="IPR033121">
    <property type="entry name" value="PEPTIDASE_A1"/>
</dbReference>
<dbReference type="SUPFAM" id="SSF50630">
    <property type="entry name" value="Acid proteases"/>
    <property type="match status" value="1"/>
</dbReference>
<evidence type="ECO:0000313" key="9">
    <source>
        <dbReference type="RefSeq" id="XP_027343005.1"/>
    </source>
</evidence>
<feature type="domain" description="Peptidase A1" evidence="7">
    <location>
        <begin position="91"/>
        <end position="440"/>
    </location>
</feature>
<dbReference type="InterPro" id="IPR032799">
    <property type="entry name" value="TAXi_C"/>
</dbReference>
<sequence length="492" mass="54533">MHAFIFYILVLSSISSASLAEATKNLKGFSIDLIHRDSPLSPFYDPSLTTSQLIKNAALRSIARSNRINSLVNENKLPKTITIPDPDLQEYLVIFYIGTPPVERFAIADTGSDLIWVQCTPCKQCVPQDTPLFDPKKSSTFKSVSCDSQPCTLLPKSLRFCGKSGECIYAYIYGDKTVTVGSLGLDFINFGIEGGNNTITFPKFTFGCGYGNNDTGVKAFTKNTGIVGLGAGPLSLVSQLGDEIGHKFSYCLLPLASNSTSKLKFGNEAMIKGKSVVSTPLIIKSSIPTLYYLNLEGISVGKKMVKTSKSQTDGNMVIDSGTRFTILEQRSYNKFITLVKEVLGVEAEQNPPDEFDFCFKHNDSNVDFPNIVFHFTGAKVHLNWRNIFTVFGDNLICMWVSPGSEESEPLQILGNGAQVGFQVEYDLKEEKAQKRRVRIEHLESADVENVSKWNNTRLKQIIVDIAVVHSVLILKHCVRSSFQVELRLVYLH</sequence>
<keyword evidence="6" id="KW-0732">Signal</keyword>
<dbReference type="InterPro" id="IPR051708">
    <property type="entry name" value="Plant_Aspart_Prot_A1"/>
</dbReference>
<gene>
    <name evidence="9" type="primary">LOC113855566</name>
</gene>
<accession>A0A8B8KGR2</accession>
<dbReference type="RefSeq" id="XP_027343005.1">
    <property type="nucleotide sequence ID" value="XM_027487204.1"/>
</dbReference>
<reference evidence="8" key="1">
    <citation type="journal article" date="2019" name="Toxins">
        <title>Detection of Abrin-Like and Prepropulchellin-Like Toxin Genes and Transcripts Using Whole Genome Sequencing and Full-Length Transcript Sequencing of Abrus precatorius.</title>
        <authorList>
            <person name="Hovde B.T."/>
            <person name="Daligault H.E."/>
            <person name="Hanschen E.R."/>
            <person name="Kunde Y.A."/>
            <person name="Johnson M.B."/>
            <person name="Starkenburg S.R."/>
            <person name="Johnson S.L."/>
        </authorList>
    </citation>
    <scope>NUCLEOTIDE SEQUENCE [LARGE SCALE GENOMIC DNA]</scope>
</reference>
<feature type="signal peptide" evidence="6">
    <location>
        <begin position="1"/>
        <end position="20"/>
    </location>
</feature>
<name>A0A8B8KGR2_ABRPR</name>
<keyword evidence="2" id="KW-0645">Protease</keyword>
<dbReference type="GeneID" id="113855566"/>
<dbReference type="Proteomes" id="UP000694853">
    <property type="component" value="Unplaced"/>
</dbReference>
<keyword evidence="8" id="KW-1185">Reference proteome</keyword>
<evidence type="ECO:0000256" key="3">
    <source>
        <dbReference type="ARBA" id="ARBA00022750"/>
    </source>
</evidence>
<evidence type="ECO:0000313" key="8">
    <source>
        <dbReference type="Proteomes" id="UP000694853"/>
    </source>
</evidence>
<keyword evidence="5" id="KW-0325">Glycoprotein</keyword>
<comment type="similarity">
    <text evidence="1">Belongs to the peptidase A1 family.</text>
</comment>
<dbReference type="Pfam" id="PF14541">
    <property type="entry name" value="TAXi_C"/>
    <property type="match status" value="1"/>
</dbReference>
<proteinExistence type="inferred from homology"/>
<dbReference type="Gene3D" id="2.40.70.10">
    <property type="entry name" value="Acid Proteases"/>
    <property type="match status" value="2"/>
</dbReference>
<dbReference type="FunFam" id="2.40.70.10:FF:000051">
    <property type="entry name" value="Putative aspartic protease"/>
    <property type="match status" value="1"/>
</dbReference>
<dbReference type="AlphaFoldDB" id="A0A8B8KGR2"/>
<evidence type="ECO:0000256" key="5">
    <source>
        <dbReference type="ARBA" id="ARBA00023180"/>
    </source>
</evidence>
<evidence type="ECO:0000256" key="2">
    <source>
        <dbReference type="ARBA" id="ARBA00022670"/>
    </source>
</evidence>
<keyword evidence="3" id="KW-0064">Aspartyl protease</keyword>
<dbReference type="InterPro" id="IPR034161">
    <property type="entry name" value="Pepsin-like_plant"/>
</dbReference>
<dbReference type="PANTHER" id="PTHR47967:SF128">
    <property type="entry name" value="ASPARTIC PROTEINASE CDR1-LIKE"/>
    <property type="match status" value="1"/>
</dbReference>
<dbReference type="GO" id="GO:0006508">
    <property type="term" value="P:proteolysis"/>
    <property type="evidence" value="ECO:0007669"/>
    <property type="project" value="UniProtKB-KW"/>
</dbReference>
<dbReference type="Pfam" id="PF14543">
    <property type="entry name" value="TAXi_N"/>
    <property type="match status" value="1"/>
</dbReference>
<dbReference type="PROSITE" id="PS51767">
    <property type="entry name" value="PEPTIDASE_A1"/>
    <property type="match status" value="1"/>
</dbReference>
<dbReference type="InterPro" id="IPR032861">
    <property type="entry name" value="TAXi_N"/>
</dbReference>
<evidence type="ECO:0000256" key="1">
    <source>
        <dbReference type="ARBA" id="ARBA00007447"/>
    </source>
</evidence>
<reference evidence="9" key="2">
    <citation type="submission" date="2025-08" db="UniProtKB">
        <authorList>
            <consortium name="RefSeq"/>
        </authorList>
    </citation>
    <scope>IDENTIFICATION</scope>
    <source>
        <tissue evidence="9">Young leaves</tissue>
    </source>
</reference>
<dbReference type="CDD" id="cd05476">
    <property type="entry name" value="pepsin_A_like_plant"/>
    <property type="match status" value="1"/>
</dbReference>
<dbReference type="KEGG" id="aprc:113855566"/>
<dbReference type="OrthoDB" id="2747330at2759"/>
<feature type="chain" id="PRO_5034402415" evidence="6">
    <location>
        <begin position="21"/>
        <end position="492"/>
    </location>
</feature>
<evidence type="ECO:0000259" key="7">
    <source>
        <dbReference type="PROSITE" id="PS51767"/>
    </source>
</evidence>
<dbReference type="GO" id="GO:0005576">
    <property type="term" value="C:extracellular region"/>
    <property type="evidence" value="ECO:0007669"/>
    <property type="project" value="TreeGrafter"/>
</dbReference>
<evidence type="ECO:0000256" key="6">
    <source>
        <dbReference type="SAM" id="SignalP"/>
    </source>
</evidence>
<keyword evidence="4" id="KW-0378">Hydrolase</keyword>
<dbReference type="InterPro" id="IPR021109">
    <property type="entry name" value="Peptidase_aspartic_dom_sf"/>
</dbReference>
<dbReference type="PANTHER" id="PTHR47967">
    <property type="entry name" value="OS07G0603500 PROTEIN-RELATED"/>
    <property type="match status" value="1"/>
</dbReference>
<dbReference type="GO" id="GO:0004190">
    <property type="term" value="F:aspartic-type endopeptidase activity"/>
    <property type="evidence" value="ECO:0007669"/>
    <property type="project" value="UniProtKB-KW"/>
</dbReference>
<protein>
    <submittedName>
        <fullName evidence="9">Aspartic proteinase CDR1-like</fullName>
    </submittedName>
</protein>